<evidence type="ECO:0000313" key="2">
    <source>
        <dbReference type="EMBL" id="KAG7445495.1"/>
    </source>
</evidence>
<protein>
    <recommendedName>
        <fullName evidence="1">Peptidase S33 tripeptidyl aminopeptidase-like C-terminal domain-containing protein</fullName>
    </recommendedName>
</protein>
<evidence type="ECO:0000259" key="1">
    <source>
        <dbReference type="Pfam" id="PF08386"/>
    </source>
</evidence>
<feature type="domain" description="Peptidase S33 tripeptidyl aminopeptidase-like C-terminal" evidence="1">
    <location>
        <begin position="12"/>
        <end position="81"/>
    </location>
</feature>
<dbReference type="GeneID" id="66101531"/>
<organism evidence="2 3">
    <name type="scientific">Guyanagaster necrorhizus</name>
    <dbReference type="NCBI Taxonomy" id="856835"/>
    <lineage>
        <taxon>Eukaryota</taxon>
        <taxon>Fungi</taxon>
        <taxon>Dikarya</taxon>
        <taxon>Basidiomycota</taxon>
        <taxon>Agaricomycotina</taxon>
        <taxon>Agaricomycetes</taxon>
        <taxon>Agaricomycetidae</taxon>
        <taxon>Agaricales</taxon>
        <taxon>Marasmiineae</taxon>
        <taxon>Physalacriaceae</taxon>
        <taxon>Guyanagaster</taxon>
    </lineage>
</organism>
<dbReference type="Pfam" id="PF08386">
    <property type="entry name" value="Abhydrolase_4"/>
    <property type="match status" value="1"/>
</dbReference>
<dbReference type="EMBL" id="MU250536">
    <property type="protein sequence ID" value="KAG7445495.1"/>
    <property type="molecule type" value="Genomic_DNA"/>
</dbReference>
<dbReference type="Proteomes" id="UP000812287">
    <property type="component" value="Unassembled WGS sequence"/>
</dbReference>
<evidence type="ECO:0000313" key="3">
    <source>
        <dbReference type="Proteomes" id="UP000812287"/>
    </source>
</evidence>
<dbReference type="InterPro" id="IPR013595">
    <property type="entry name" value="Pept_S33_TAP-like_C"/>
</dbReference>
<dbReference type="RefSeq" id="XP_043038995.1">
    <property type="nucleotide sequence ID" value="XM_043179237.1"/>
</dbReference>
<gene>
    <name evidence="2" type="ORF">BT62DRAFT_1076588</name>
</gene>
<name>A0A9P7VRQ2_9AGAR</name>
<comment type="caution">
    <text evidence="2">The sequence shown here is derived from an EMBL/GenBank/DDBJ whole genome shotgun (WGS) entry which is preliminary data.</text>
</comment>
<keyword evidence="3" id="KW-1185">Reference proteome</keyword>
<accession>A0A9P7VRQ2</accession>
<reference evidence="2" key="1">
    <citation type="submission" date="2020-11" db="EMBL/GenBank/DDBJ databases">
        <title>Adaptations for nitrogen fixation in a non-lichenized fungal sporocarp promotes dispersal by wood-feeding termites.</title>
        <authorList>
            <consortium name="DOE Joint Genome Institute"/>
            <person name="Koch R.A."/>
            <person name="Yoon G."/>
            <person name="Arayal U."/>
            <person name="Lail K."/>
            <person name="Amirebrahimi M."/>
            <person name="Labutti K."/>
            <person name="Lipzen A."/>
            <person name="Riley R."/>
            <person name="Barry K."/>
            <person name="Henrissat B."/>
            <person name="Grigoriev I.V."/>
            <person name="Herr J.R."/>
            <person name="Aime M.C."/>
        </authorList>
    </citation>
    <scope>NUCLEOTIDE SEQUENCE</scope>
    <source>
        <strain evidence="2">MCA 3950</strain>
    </source>
</reference>
<dbReference type="OrthoDB" id="425534at2759"/>
<proteinExistence type="predicted"/>
<sequence>MYPMLGPIAGNTSYPILVIGSMADPVTPSLCKKTSSTFPGFVVLTQNSSGHASLAASSACTHTYVQAYFQNGTLSEEGTVCEVESELFPNMTGSQRRSFLVRK</sequence>
<dbReference type="AlphaFoldDB" id="A0A9P7VRQ2"/>